<dbReference type="AlphaFoldDB" id="E4ZGK4"/>
<organism evidence="3 4">
    <name type="scientific">Leptosphaeria maculans (strain JN3 / isolate v23.1.3 / race Av1-4-5-6-7-8)</name>
    <name type="common">Blackleg fungus</name>
    <name type="synonym">Phoma lingam</name>
    <dbReference type="NCBI Taxonomy" id="985895"/>
    <lineage>
        <taxon>Eukaryota</taxon>
        <taxon>Fungi</taxon>
        <taxon>Dikarya</taxon>
        <taxon>Ascomycota</taxon>
        <taxon>Pezizomycotina</taxon>
        <taxon>Dothideomycetes</taxon>
        <taxon>Pleosporomycetidae</taxon>
        <taxon>Pleosporales</taxon>
        <taxon>Pleosporineae</taxon>
        <taxon>Leptosphaeriaceae</taxon>
        <taxon>Plenodomus</taxon>
        <taxon>Plenodomus lingam/Leptosphaeria maculans species complex</taxon>
    </lineage>
</organism>
<dbReference type="InterPro" id="IPR058334">
    <property type="entry name" value="DUF8021"/>
</dbReference>
<dbReference type="GeneID" id="13291694"/>
<proteinExistence type="predicted"/>
<dbReference type="OMA" id="CATFSEF"/>
<dbReference type="EMBL" id="FP929064">
    <property type="protein sequence ID" value="CBX90424.1"/>
    <property type="molecule type" value="Genomic_DNA"/>
</dbReference>
<sequence>MHIHHHPITLLSLLSLFTTLTSAACTLSHLHSLTAALHTAQTTGLNSNTTLLTPTTHLTQNRRPVTLSSSILSTPLPIAHARSQHDLPQCATFSEFIVLNASAPYVIATQMRIDNTTGQLARLDAIVTTTGDWLFNATGTYYWASREHWGPLTQAQRTSRNVIKAAADAYCDLFADKSVVVPWGSPCARLEGGAYTGKGAASDRCDVGVPSGVALVNRQYVIDEDYGTVDVMMDFGGTVGGGGL</sequence>
<keyword evidence="4" id="KW-1185">Reference proteome</keyword>
<accession>E4ZGK4</accession>
<evidence type="ECO:0000313" key="3">
    <source>
        <dbReference type="EMBL" id="CBX90424.1"/>
    </source>
</evidence>
<feature type="chain" id="PRO_5003192897" description="DUF8021 domain-containing protein" evidence="1">
    <location>
        <begin position="24"/>
        <end position="244"/>
    </location>
</feature>
<dbReference type="eggNOG" id="ENOG502SHGJ">
    <property type="taxonomic scope" value="Eukaryota"/>
</dbReference>
<gene>
    <name evidence="3" type="ORF">LEMA_P065500.1</name>
</gene>
<evidence type="ECO:0000259" key="2">
    <source>
        <dbReference type="Pfam" id="PF26061"/>
    </source>
</evidence>
<keyword evidence="1" id="KW-0732">Signal</keyword>
<dbReference type="VEuPathDB" id="FungiDB:LEMA_P065500.1"/>
<evidence type="ECO:0000256" key="1">
    <source>
        <dbReference type="SAM" id="SignalP"/>
    </source>
</evidence>
<evidence type="ECO:0000313" key="4">
    <source>
        <dbReference type="Proteomes" id="UP000002668"/>
    </source>
</evidence>
<dbReference type="OrthoDB" id="3504677at2759"/>
<dbReference type="Proteomes" id="UP000002668">
    <property type="component" value="Genome"/>
</dbReference>
<dbReference type="HOGENOM" id="CLU_067389_0_0_1"/>
<name>E4ZGK4_LEPMJ</name>
<protein>
    <recommendedName>
        <fullName evidence="2">DUF8021 domain-containing protein</fullName>
    </recommendedName>
</protein>
<dbReference type="InParanoid" id="E4ZGK4"/>
<reference evidence="4" key="1">
    <citation type="journal article" date="2011" name="Nat. Commun.">
        <title>Effector diversification within compartments of the Leptosphaeria maculans genome affected by Repeat-Induced Point mutations.</title>
        <authorList>
            <person name="Rouxel T."/>
            <person name="Grandaubert J."/>
            <person name="Hane J.K."/>
            <person name="Hoede C."/>
            <person name="van de Wouw A.P."/>
            <person name="Couloux A."/>
            <person name="Dominguez V."/>
            <person name="Anthouard V."/>
            <person name="Bally P."/>
            <person name="Bourras S."/>
            <person name="Cozijnsen A.J."/>
            <person name="Ciuffetti L.M."/>
            <person name="Degrave A."/>
            <person name="Dilmaghani A."/>
            <person name="Duret L."/>
            <person name="Fudal I."/>
            <person name="Goodwin S.B."/>
            <person name="Gout L."/>
            <person name="Glaser N."/>
            <person name="Linglin J."/>
            <person name="Kema G.H.J."/>
            <person name="Lapalu N."/>
            <person name="Lawrence C.B."/>
            <person name="May K."/>
            <person name="Meyer M."/>
            <person name="Ollivier B."/>
            <person name="Poulain J."/>
            <person name="Schoch C.L."/>
            <person name="Simon A."/>
            <person name="Spatafora J.W."/>
            <person name="Stachowiak A."/>
            <person name="Turgeon B.G."/>
            <person name="Tyler B.M."/>
            <person name="Vincent D."/>
            <person name="Weissenbach J."/>
            <person name="Amselem J."/>
            <person name="Quesneville H."/>
            <person name="Oliver R.P."/>
            <person name="Wincker P."/>
            <person name="Balesdent M.-H."/>
            <person name="Howlett B.J."/>
        </authorList>
    </citation>
    <scope>NUCLEOTIDE SEQUENCE [LARGE SCALE GENOMIC DNA]</scope>
    <source>
        <strain evidence="4">JN3 / isolate v23.1.3 / race Av1-4-5-6-7-8</strain>
    </source>
</reference>
<dbReference type="Pfam" id="PF26061">
    <property type="entry name" value="DUF8021"/>
    <property type="match status" value="1"/>
</dbReference>
<feature type="signal peptide" evidence="1">
    <location>
        <begin position="1"/>
        <end position="23"/>
    </location>
</feature>
<dbReference type="STRING" id="985895.E4ZGK4"/>
<feature type="domain" description="DUF8021" evidence="2">
    <location>
        <begin position="156"/>
        <end position="237"/>
    </location>
</feature>